<sequence>MRQTPHVALLPSPGMGHLIPLLEFAKQLLHHHHISSTLIIPTTGPPPQTQISVLESLPENINHVFLPPVDLPEHLITNAEAQIFFTVSLSLPFLRDTLKLLTSKNRLVALFVDPFGLDAFDVAKEIGVPPYVFFPSTAMALLFCFHLPKLDKMVTCEYRDLPEPVKLPGCVPVHGRDLLEPVQDRSDVSYKKLLENVTRFTSSEGIVVNSFLELEEGAIKALQVEESGKPPVYPIGPLIQTDLSDGSDRPECLKWLDDQPSKSVLFVSFGSGGTLSHDQLNELALGLEMSGQKFLWVVRSPSDKSDAAFFNAKSHIDPFSFLPKGFLERTKGQGFVVSSWAPQIDVLRHGSTGAFLTHCGWNSTLESVVHGVPLIAWPLYAEQKMNAVMLNEGLNVALRPKMNEIGIVEKEEIARVVKELMEGEEGKKVRQKMKGLQEAAGKVLNEDGSSANALSELAFRWKN</sequence>
<name>A0ACB7ZH23_9ERIC</name>
<protein>
    <submittedName>
        <fullName evidence="1">Uncharacterized protein</fullName>
    </submittedName>
</protein>
<gene>
    <name evidence="1" type="ORF">Vadar_033538</name>
</gene>
<evidence type="ECO:0000313" key="1">
    <source>
        <dbReference type="EMBL" id="KAH7864767.1"/>
    </source>
</evidence>
<reference evidence="1 2" key="1">
    <citation type="journal article" date="2021" name="Hortic Res">
        <title>High-quality reference genome and annotation aids understanding of berry development for evergreen blueberry (Vaccinium darrowii).</title>
        <authorList>
            <person name="Yu J."/>
            <person name="Hulse-Kemp A.M."/>
            <person name="Babiker E."/>
            <person name="Staton M."/>
        </authorList>
    </citation>
    <scope>NUCLEOTIDE SEQUENCE [LARGE SCALE GENOMIC DNA]</scope>
    <source>
        <strain evidence="2">cv. NJ 8807/NJ 8810</strain>
        <tissue evidence="1">Young leaf</tissue>
    </source>
</reference>
<accession>A0ACB7ZH23</accession>
<organism evidence="1 2">
    <name type="scientific">Vaccinium darrowii</name>
    <dbReference type="NCBI Taxonomy" id="229202"/>
    <lineage>
        <taxon>Eukaryota</taxon>
        <taxon>Viridiplantae</taxon>
        <taxon>Streptophyta</taxon>
        <taxon>Embryophyta</taxon>
        <taxon>Tracheophyta</taxon>
        <taxon>Spermatophyta</taxon>
        <taxon>Magnoliopsida</taxon>
        <taxon>eudicotyledons</taxon>
        <taxon>Gunneridae</taxon>
        <taxon>Pentapetalae</taxon>
        <taxon>asterids</taxon>
        <taxon>Ericales</taxon>
        <taxon>Ericaceae</taxon>
        <taxon>Vaccinioideae</taxon>
        <taxon>Vaccinieae</taxon>
        <taxon>Vaccinium</taxon>
    </lineage>
</organism>
<dbReference type="EMBL" id="CM037162">
    <property type="protein sequence ID" value="KAH7864767.1"/>
    <property type="molecule type" value="Genomic_DNA"/>
</dbReference>
<proteinExistence type="predicted"/>
<dbReference type="Proteomes" id="UP000828048">
    <property type="component" value="Chromosome 12"/>
</dbReference>
<comment type="caution">
    <text evidence="1">The sequence shown here is derived from an EMBL/GenBank/DDBJ whole genome shotgun (WGS) entry which is preliminary data.</text>
</comment>
<evidence type="ECO:0000313" key="2">
    <source>
        <dbReference type="Proteomes" id="UP000828048"/>
    </source>
</evidence>
<keyword evidence="2" id="KW-1185">Reference proteome</keyword>